<keyword evidence="4" id="KW-0560">Oxidoreductase</keyword>
<reference evidence="7" key="1">
    <citation type="submission" date="2021-01" db="EMBL/GenBank/DDBJ databases">
        <authorList>
            <person name="Corre E."/>
            <person name="Pelletier E."/>
            <person name="Niang G."/>
            <person name="Scheremetjew M."/>
            <person name="Finn R."/>
            <person name="Kale V."/>
            <person name="Holt S."/>
            <person name="Cochrane G."/>
            <person name="Meng A."/>
            <person name="Brown T."/>
            <person name="Cohen L."/>
        </authorList>
    </citation>
    <scope>NUCLEOTIDE SEQUENCE</scope>
    <source>
        <strain evidence="7">CCMP281</strain>
    </source>
</reference>
<evidence type="ECO:0000256" key="1">
    <source>
        <dbReference type="ARBA" id="ARBA00001961"/>
    </source>
</evidence>
<dbReference type="EMBL" id="HBHX01055487">
    <property type="protein sequence ID" value="CAE0135178.1"/>
    <property type="molecule type" value="Transcribed_RNA"/>
</dbReference>
<dbReference type="InterPro" id="IPR006620">
    <property type="entry name" value="Pro_4_hyd_alph"/>
</dbReference>
<dbReference type="GO" id="GO:0031418">
    <property type="term" value="F:L-ascorbic acid binding"/>
    <property type="evidence" value="ECO:0007669"/>
    <property type="project" value="InterPro"/>
</dbReference>
<dbReference type="Gene3D" id="2.60.120.620">
    <property type="entry name" value="q2cbj1_9rhob like domain"/>
    <property type="match status" value="1"/>
</dbReference>
<dbReference type="PROSITE" id="PS51471">
    <property type="entry name" value="FE2OG_OXY"/>
    <property type="match status" value="1"/>
</dbReference>
<accession>A0A7S3F9D9</accession>
<evidence type="ECO:0000256" key="2">
    <source>
        <dbReference type="ARBA" id="ARBA00022723"/>
    </source>
</evidence>
<proteinExistence type="predicted"/>
<keyword evidence="3" id="KW-0223">Dioxygenase</keyword>
<dbReference type="GO" id="GO:0005783">
    <property type="term" value="C:endoplasmic reticulum"/>
    <property type="evidence" value="ECO:0007669"/>
    <property type="project" value="TreeGrafter"/>
</dbReference>
<dbReference type="GO" id="GO:0004656">
    <property type="term" value="F:procollagen-proline 4-dioxygenase activity"/>
    <property type="evidence" value="ECO:0007669"/>
    <property type="project" value="TreeGrafter"/>
</dbReference>
<dbReference type="InterPro" id="IPR005123">
    <property type="entry name" value="Oxoglu/Fe-dep_dioxygenase_dom"/>
</dbReference>
<comment type="cofactor">
    <cofactor evidence="1">
        <name>L-ascorbate</name>
        <dbReference type="ChEBI" id="CHEBI:38290"/>
    </cofactor>
</comment>
<sequence length="260" mass="29243">MENSCAKSCDICSRKRTMCDRPPDTPAAIVPGTINETMVRIMGFKQYSPKALSFPGGPKGAAAPWVISLSNFIADDEIDAFTSTCENHFERSLAGDQLSPVRTSYQCWCSQNACEFNNLTKRVADRISDLVRAPVRYMEPFQVVKYEVGQFYRVHHDQNSGLFTPQGARIYTFFMYLSTPEQGGGTRFNDLDLLVPAIKGSAVFWPSVMNKDPTRDEPLTNHEATPVEVGRKFASNVWVHNYDYRTPAGRNCLLTHKNTH</sequence>
<dbReference type="GO" id="GO:0005506">
    <property type="term" value="F:iron ion binding"/>
    <property type="evidence" value="ECO:0007669"/>
    <property type="project" value="InterPro"/>
</dbReference>
<evidence type="ECO:0000256" key="4">
    <source>
        <dbReference type="ARBA" id="ARBA00023002"/>
    </source>
</evidence>
<dbReference type="Pfam" id="PF13640">
    <property type="entry name" value="2OG-FeII_Oxy_3"/>
    <property type="match status" value="1"/>
</dbReference>
<evidence type="ECO:0000313" key="7">
    <source>
        <dbReference type="EMBL" id="CAE0135178.1"/>
    </source>
</evidence>
<dbReference type="PANTHER" id="PTHR10869">
    <property type="entry name" value="PROLYL 4-HYDROXYLASE ALPHA SUBUNIT"/>
    <property type="match status" value="1"/>
</dbReference>
<gene>
    <name evidence="7" type="ORF">HERI1096_LOCUS30581</name>
</gene>
<dbReference type="AlphaFoldDB" id="A0A7S3F9D9"/>
<evidence type="ECO:0000256" key="3">
    <source>
        <dbReference type="ARBA" id="ARBA00022964"/>
    </source>
</evidence>
<protein>
    <recommendedName>
        <fullName evidence="6">Fe2OG dioxygenase domain-containing protein</fullName>
    </recommendedName>
</protein>
<name>A0A7S3F9D9_9EUKA</name>
<keyword evidence="2" id="KW-0479">Metal-binding</keyword>
<feature type="domain" description="Fe2OG dioxygenase" evidence="6">
    <location>
        <begin position="136"/>
        <end position="241"/>
    </location>
</feature>
<evidence type="ECO:0000256" key="5">
    <source>
        <dbReference type="ARBA" id="ARBA00023004"/>
    </source>
</evidence>
<dbReference type="InterPro" id="IPR045054">
    <property type="entry name" value="P4HA-like"/>
</dbReference>
<dbReference type="PANTHER" id="PTHR10869:SF233">
    <property type="entry name" value="FE2OG DIOXYGENASE DOMAIN-CONTAINING PROTEIN"/>
    <property type="match status" value="1"/>
</dbReference>
<organism evidence="7">
    <name type="scientific">Haptolina ericina</name>
    <dbReference type="NCBI Taxonomy" id="156174"/>
    <lineage>
        <taxon>Eukaryota</taxon>
        <taxon>Haptista</taxon>
        <taxon>Haptophyta</taxon>
        <taxon>Prymnesiophyceae</taxon>
        <taxon>Prymnesiales</taxon>
        <taxon>Prymnesiaceae</taxon>
        <taxon>Haptolina</taxon>
    </lineage>
</organism>
<keyword evidence="5" id="KW-0408">Iron</keyword>
<dbReference type="InterPro" id="IPR044862">
    <property type="entry name" value="Pro_4_hyd_alph_FE2OG_OXY"/>
</dbReference>
<dbReference type="SMART" id="SM00702">
    <property type="entry name" value="P4Hc"/>
    <property type="match status" value="1"/>
</dbReference>
<evidence type="ECO:0000259" key="6">
    <source>
        <dbReference type="PROSITE" id="PS51471"/>
    </source>
</evidence>